<dbReference type="EMBL" id="MRTF01000007">
    <property type="protein sequence ID" value="OME90902.1"/>
    <property type="molecule type" value="Genomic_DNA"/>
</dbReference>
<dbReference type="Proteomes" id="UP000187074">
    <property type="component" value="Unassembled WGS sequence"/>
</dbReference>
<dbReference type="OrthoDB" id="2661942at2"/>
<reference evidence="2 3" key="1">
    <citation type="submission" date="2016-11" db="EMBL/GenBank/DDBJ databases">
        <title>Paenibacillus species isolates.</title>
        <authorList>
            <person name="Beno S.M."/>
        </authorList>
    </citation>
    <scope>NUCLEOTIDE SEQUENCE [LARGE SCALE GENOMIC DNA]</scope>
    <source>
        <strain evidence="2 3">FSL F4-0100</strain>
    </source>
</reference>
<dbReference type="RefSeq" id="WP_076324392.1">
    <property type="nucleotide sequence ID" value="NZ_MRTF01000007.1"/>
</dbReference>
<evidence type="ECO:0008006" key="4">
    <source>
        <dbReference type="Google" id="ProtNLM"/>
    </source>
</evidence>
<evidence type="ECO:0000256" key="1">
    <source>
        <dbReference type="SAM" id="SignalP"/>
    </source>
</evidence>
<dbReference type="AlphaFoldDB" id="A0A1R1AYE1"/>
<feature type="signal peptide" evidence="1">
    <location>
        <begin position="1"/>
        <end position="20"/>
    </location>
</feature>
<protein>
    <recommendedName>
        <fullName evidence="4">Lipoprotein</fullName>
    </recommendedName>
</protein>
<evidence type="ECO:0000313" key="2">
    <source>
        <dbReference type="EMBL" id="OME90902.1"/>
    </source>
</evidence>
<gene>
    <name evidence="2" type="ORF">BK123_21390</name>
</gene>
<comment type="caution">
    <text evidence="2">The sequence shown here is derived from an EMBL/GenBank/DDBJ whole genome shotgun (WGS) entry which is preliminary data.</text>
</comment>
<name>A0A1R1AYE1_PAELA</name>
<sequence>MKRLSAAMFIMAISTLTACADPEMEQVEAPPVSDVKPAPDIKDEQPLVVQDVAALQEGTFSFADETGHRLLVDPDAAIQDEQASLIAVGQGGVVLPVQYAGSQPATEEDNGRQTAPNFSHQAGQLYEVSEGAAEPNATYFIIPKRHLPTDALMTIQPANPEEINEQELQDIKNSKGREVDKAWPIVQLPDGESLYLVQFVRQGDDMLASLALKRESGWLYYDYPAKFDLSSTWRVDDQGEVRPEMFSFLFAAKSELGFVLGVQWMGSEGENVSLLSVSDDAITDLGLAYGRYMSP</sequence>
<keyword evidence="1" id="KW-0732">Signal</keyword>
<proteinExistence type="predicted"/>
<accession>A0A1R1AYE1</accession>
<organism evidence="2 3">
    <name type="scientific">Paenibacillus lautus</name>
    <name type="common">Bacillus lautus</name>
    <dbReference type="NCBI Taxonomy" id="1401"/>
    <lineage>
        <taxon>Bacteria</taxon>
        <taxon>Bacillati</taxon>
        <taxon>Bacillota</taxon>
        <taxon>Bacilli</taxon>
        <taxon>Bacillales</taxon>
        <taxon>Paenibacillaceae</taxon>
        <taxon>Paenibacillus</taxon>
    </lineage>
</organism>
<feature type="chain" id="PRO_5012435537" description="Lipoprotein" evidence="1">
    <location>
        <begin position="21"/>
        <end position="295"/>
    </location>
</feature>
<dbReference type="PROSITE" id="PS51257">
    <property type="entry name" value="PROKAR_LIPOPROTEIN"/>
    <property type="match status" value="1"/>
</dbReference>
<evidence type="ECO:0000313" key="3">
    <source>
        <dbReference type="Proteomes" id="UP000187074"/>
    </source>
</evidence>